<dbReference type="GO" id="GO:0003700">
    <property type="term" value="F:DNA-binding transcription factor activity"/>
    <property type="evidence" value="ECO:0007669"/>
    <property type="project" value="InterPro"/>
</dbReference>
<proteinExistence type="predicted"/>
<dbReference type="AlphaFoldDB" id="A0A5S5AV34"/>
<dbReference type="Proteomes" id="UP000322294">
    <property type="component" value="Unassembled WGS sequence"/>
</dbReference>
<dbReference type="PANTHER" id="PTHR43132">
    <property type="entry name" value="ARSENICAL RESISTANCE OPERON REPRESSOR ARSR-RELATED"/>
    <property type="match status" value="1"/>
</dbReference>
<dbReference type="SMART" id="SM00418">
    <property type="entry name" value="HTH_ARSR"/>
    <property type="match status" value="1"/>
</dbReference>
<comment type="caution">
    <text evidence="6">The sequence shown here is derived from an EMBL/GenBank/DDBJ whole genome shotgun (WGS) entry which is preliminary data.</text>
</comment>
<dbReference type="Gene3D" id="1.10.10.10">
    <property type="entry name" value="Winged helix-like DNA-binding domain superfamily/Winged helix DNA-binding domain"/>
    <property type="match status" value="1"/>
</dbReference>
<sequence length="124" mass="14307">MEERKNSSPDLCDVFCIDEEKVKNLMGTVPHMGDLAELFKVLADETRVKIVYLLSKEELCVCDIAAILGMTISNVSHHLRVLRVAHLVKFRREGKQVYYSLDDDHVIQIIKEGFEHVNHTSQRR</sequence>
<dbReference type="GO" id="GO:0003677">
    <property type="term" value="F:DNA binding"/>
    <property type="evidence" value="ECO:0007669"/>
    <property type="project" value="UniProtKB-KW"/>
</dbReference>
<name>A0A5S5AV34_9FIRM</name>
<evidence type="ECO:0000313" key="6">
    <source>
        <dbReference type="EMBL" id="TYP56763.1"/>
    </source>
</evidence>
<dbReference type="PROSITE" id="PS00846">
    <property type="entry name" value="HTH_ARSR_1"/>
    <property type="match status" value="1"/>
</dbReference>
<keyword evidence="2" id="KW-0238">DNA-binding</keyword>
<dbReference type="InterPro" id="IPR036390">
    <property type="entry name" value="WH_DNA-bd_sf"/>
</dbReference>
<dbReference type="PANTHER" id="PTHR43132:SF6">
    <property type="entry name" value="HTH-TYPE TRANSCRIPTIONAL REPRESSOR CZRA"/>
    <property type="match status" value="1"/>
</dbReference>
<accession>A0A5S5AV34</accession>
<keyword evidence="7" id="KW-1185">Reference proteome</keyword>
<keyword evidence="3" id="KW-0804">Transcription</keyword>
<dbReference type="PROSITE" id="PS50987">
    <property type="entry name" value="HTH_ARSR_2"/>
    <property type="match status" value="1"/>
</dbReference>
<reference evidence="6 7" key="1">
    <citation type="submission" date="2019-07" db="EMBL/GenBank/DDBJ databases">
        <title>Genomic Encyclopedia of Type Strains, Phase I: the one thousand microbial genomes (KMG-I) project.</title>
        <authorList>
            <person name="Kyrpides N."/>
        </authorList>
    </citation>
    <scope>NUCLEOTIDE SEQUENCE [LARGE SCALE GENOMIC DNA]</scope>
    <source>
        <strain evidence="6 7">DSM 16647</strain>
    </source>
</reference>
<protein>
    <submittedName>
        <fullName evidence="6">Cadmium-sensing regulator CadC</fullName>
    </submittedName>
</protein>
<dbReference type="PRINTS" id="PR00778">
    <property type="entry name" value="HTHARSR"/>
</dbReference>
<dbReference type="InterPro" id="IPR011991">
    <property type="entry name" value="ArsR-like_HTH"/>
</dbReference>
<dbReference type="InterPro" id="IPR036388">
    <property type="entry name" value="WH-like_DNA-bd_sf"/>
</dbReference>
<dbReference type="InterPro" id="IPR051011">
    <property type="entry name" value="Metal_resp_trans_reg"/>
</dbReference>
<dbReference type="EMBL" id="VNHO01000007">
    <property type="protein sequence ID" value="TYP56763.1"/>
    <property type="molecule type" value="Genomic_DNA"/>
</dbReference>
<dbReference type="NCBIfam" id="NF033788">
    <property type="entry name" value="HTH_metalloreg"/>
    <property type="match status" value="1"/>
</dbReference>
<dbReference type="RefSeq" id="WP_148866620.1">
    <property type="nucleotide sequence ID" value="NZ_VNHO01000007.1"/>
</dbReference>
<evidence type="ECO:0000256" key="1">
    <source>
        <dbReference type="ARBA" id="ARBA00023015"/>
    </source>
</evidence>
<keyword evidence="1" id="KW-0805">Transcription regulation</keyword>
<dbReference type="Pfam" id="PF01022">
    <property type="entry name" value="HTH_5"/>
    <property type="match status" value="1"/>
</dbReference>
<evidence type="ECO:0000259" key="5">
    <source>
        <dbReference type="PROSITE" id="PS50987"/>
    </source>
</evidence>
<dbReference type="InterPro" id="IPR001845">
    <property type="entry name" value="HTH_ArsR_DNA-bd_dom"/>
</dbReference>
<dbReference type="SUPFAM" id="SSF46785">
    <property type="entry name" value="Winged helix' DNA-binding domain"/>
    <property type="match status" value="1"/>
</dbReference>
<gene>
    <name evidence="6" type="ORF">LZ11_00819</name>
</gene>
<evidence type="ECO:0000256" key="4">
    <source>
        <dbReference type="ARBA" id="ARBA00043263"/>
    </source>
</evidence>
<keyword evidence="4" id="KW-0105">Cadmium resistance</keyword>
<organism evidence="6 7">
    <name type="scientific">Thermosediminibacter litoriperuensis</name>
    <dbReference type="NCBI Taxonomy" id="291989"/>
    <lineage>
        <taxon>Bacteria</taxon>
        <taxon>Bacillati</taxon>
        <taxon>Bacillota</taxon>
        <taxon>Clostridia</taxon>
        <taxon>Thermosediminibacterales</taxon>
        <taxon>Thermosediminibacteraceae</taxon>
        <taxon>Thermosediminibacter</taxon>
    </lineage>
</organism>
<evidence type="ECO:0000256" key="2">
    <source>
        <dbReference type="ARBA" id="ARBA00023125"/>
    </source>
</evidence>
<evidence type="ECO:0000256" key="3">
    <source>
        <dbReference type="ARBA" id="ARBA00023163"/>
    </source>
</evidence>
<dbReference type="OrthoDB" id="9794330at2"/>
<dbReference type="InterPro" id="IPR018334">
    <property type="entry name" value="ArsR_HTH"/>
</dbReference>
<dbReference type="GO" id="GO:0046686">
    <property type="term" value="P:response to cadmium ion"/>
    <property type="evidence" value="ECO:0007669"/>
    <property type="project" value="UniProtKB-KW"/>
</dbReference>
<feature type="domain" description="HTH arsR-type" evidence="5">
    <location>
        <begin position="26"/>
        <end position="121"/>
    </location>
</feature>
<evidence type="ECO:0000313" key="7">
    <source>
        <dbReference type="Proteomes" id="UP000322294"/>
    </source>
</evidence>
<dbReference type="CDD" id="cd00090">
    <property type="entry name" value="HTH_ARSR"/>
    <property type="match status" value="1"/>
</dbReference>